<protein>
    <recommendedName>
        <fullName evidence="18">Leucine-rich repeat-containing N-terminal plant-type domain-containing protein</fullName>
    </recommendedName>
</protein>
<feature type="transmembrane region" description="Helical" evidence="12">
    <location>
        <begin position="1114"/>
        <end position="1133"/>
    </location>
</feature>
<evidence type="ECO:0000256" key="3">
    <source>
        <dbReference type="ARBA" id="ARBA00022475"/>
    </source>
</evidence>
<evidence type="ECO:0000256" key="13">
    <source>
        <dbReference type="SAM" id="SignalP"/>
    </source>
</evidence>
<keyword evidence="8 12" id="KW-1133">Transmembrane helix</keyword>
<gene>
    <name evidence="16" type="ORF">BS78_K007500</name>
</gene>
<dbReference type="InterPro" id="IPR055414">
    <property type="entry name" value="LRR_R13L4/SHOC2-like"/>
</dbReference>
<evidence type="ECO:0000256" key="4">
    <source>
        <dbReference type="ARBA" id="ARBA00022614"/>
    </source>
</evidence>
<keyword evidence="9 12" id="KW-0472">Membrane</keyword>
<evidence type="ECO:0000256" key="5">
    <source>
        <dbReference type="ARBA" id="ARBA00022692"/>
    </source>
</evidence>
<dbReference type="InterPro" id="IPR046956">
    <property type="entry name" value="RLP23-like"/>
</dbReference>
<comment type="similarity">
    <text evidence="2">Belongs to the RLP family.</text>
</comment>
<dbReference type="Pfam" id="PF08263">
    <property type="entry name" value="LRRNT_2"/>
    <property type="match status" value="1"/>
</dbReference>
<evidence type="ECO:0000256" key="1">
    <source>
        <dbReference type="ARBA" id="ARBA00004251"/>
    </source>
</evidence>
<dbReference type="EMBL" id="MU629502">
    <property type="protein sequence ID" value="KAJ1256557.1"/>
    <property type="molecule type" value="Genomic_DNA"/>
</dbReference>
<dbReference type="Pfam" id="PF13855">
    <property type="entry name" value="LRR_8"/>
    <property type="match status" value="2"/>
</dbReference>
<dbReference type="OrthoDB" id="442066at2759"/>
<dbReference type="InterPro" id="IPR001611">
    <property type="entry name" value="Leu-rich_rpt"/>
</dbReference>
<keyword evidence="11" id="KW-0325">Glycoprotein</keyword>
<evidence type="ECO:0000313" key="16">
    <source>
        <dbReference type="EMBL" id="KAJ1256557.1"/>
    </source>
</evidence>
<evidence type="ECO:0008006" key="18">
    <source>
        <dbReference type="Google" id="ProtNLM"/>
    </source>
</evidence>
<dbReference type="SUPFAM" id="SSF52047">
    <property type="entry name" value="RNI-like"/>
    <property type="match status" value="1"/>
</dbReference>
<feature type="chain" id="PRO_5040790825" description="Leucine-rich repeat-containing N-terminal plant-type domain-containing protein" evidence="13">
    <location>
        <begin position="22"/>
        <end position="1149"/>
    </location>
</feature>
<reference evidence="16 17" key="1">
    <citation type="submission" date="2022-10" db="EMBL/GenBank/DDBJ databases">
        <title>WGS assembly of Paspalum vaginatum 540-79.</title>
        <authorList>
            <person name="Sun G."/>
            <person name="Wase N."/>
            <person name="Shu S."/>
            <person name="Jenkins J."/>
            <person name="Zhou B."/>
            <person name="Torres-Rodriguez J."/>
            <person name="Chen C."/>
            <person name="Sandor L."/>
            <person name="Plott C."/>
            <person name="Yoshinga Y."/>
            <person name="Daum C."/>
            <person name="Qi P."/>
            <person name="Barry K."/>
            <person name="Lipzen A."/>
            <person name="Berry L."/>
            <person name="Pedersen C."/>
            <person name="Gottilla T."/>
            <person name="Foltz A."/>
            <person name="Yu H."/>
            <person name="O'Malley R."/>
            <person name="Zhang C."/>
            <person name="Devos K."/>
            <person name="Sigmon B."/>
            <person name="Yu B."/>
            <person name="Obata T."/>
            <person name="Schmutz J."/>
            <person name="Schnable J."/>
        </authorList>
    </citation>
    <scope>NUCLEOTIDE SEQUENCE [LARGE SCALE GENOMIC DNA]</scope>
    <source>
        <strain evidence="17">cv. 540-79</strain>
    </source>
</reference>
<evidence type="ECO:0000256" key="7">
    <source>
        <dbReference type="ARBA" id="ARBA00022737"/>
    </source>
</evidence>
<feature type="domain" description="Leucine-rich repeat-containing N-terminal plant-type" evidence="14">
    <location>
        <begin position="37"/>
        <end position="78"/>
    </location>
</feature>
<evidence type="ECO:0000256" key="11">
    <source>
        <dbReference type="ARBA" id="ARBA00023180"/>
    </source>
</evidence>
<comment type="caution">
    <text evidence="16">The sequence shown here is derived from an EMBL/GenBank/DDBJ whole genome shotgun (WGS) entry which is preliminary data.</text>
</comment>
<dbReference type="Gene3D" id="3.80.10.10">
    <property type="entry name" value="Ribonuclease Inhibitor"/>
    <property type="match status" value="3"/>
</dbReference>
<keyword evidence="4" id="KW-0433">Leucine-rich repeat</keyword>
<evidence type="ECO:0000256" key="6">
    <source>
        <dbReference type="ARBA" id="ARBA00022729"/>
    </source>
</evidence>
<feature type="domain" description="Disease resistance R13L4/SHOC-2-like LRR" evidence="15">
    <location>
        <begin position="407"/>
        <end position="550"/>
    </location>
</feature>
<keyword evidence="7" id="KW-0677">Repeat</keyword>
<keyword evidence="5 12" id="KW-0812">Transmembrane</keyword>
<dbReference type="InterPro" id="IPR003591">
    <property type="entry name" value="Leu-rich_rpt_typical-subtyp"/>
</dbReference>
<dbReference type="Proteomes" id="UP001164776">
    <property type="component" value="Unassembled WGS sequence"/>
</dbReference>
<keyword evidence="17" id="KW-1185">Reference proteome</keyword>
<dbReference type="SMART" id="SM00369">
    <property type="entry name" value="LRR_TYP"/>
    <property type="match status" value="10"/>
</dbReference>
<dbReference type="InterPro" id="IPR032675">
    <property type="entry name" value="LRR_dom_sf"/>
</dbReference>
<feature type="signal peptide" evidence="13">
    <location>
        <begin position="1"/>
        <end position="21"/>
    </location>
</feature>
<accession>A0A9W8CG70</accession>
<dbReference type="PANTHER" id="PTHR48061">
    <property type="entry name" value="LEUCINE-RICH REPEAT RECEPTOR PROTEIN KINASE EMS1-LIKE-RELATED"/>
    <property type="match status" value="1"/>
</dbReference>
<dbReference type="GO" id="GO:0005886">
    <property type="term" value="C:plasma membrane"/>
    <property type="evidence" value="ECO:0007669"/>
    <property type="project" value="UniProtKB-SubCell"/>
</dbReference>
<organism evidence="16 17">
    <name type="scientific">Paspalum vaginatum</name>
    <name type="common">seashore paspalum</name>
    <dbReference type="NCBI Taxonomy" id="158149"/>
    <lineage>
        <taxon>Eukaryota</taxon>
        <taxon>Viridiplantae</taxon>
        <taxon>Streptophyta</taxon>
        <taxon>Embryophyta</taxon>
        <taxon>Tracheophyta</taxon>
        <taxon>Spermatophyta</taxon>
        <taxon>Magnoliopsida</taxon>
        <taxon>Liliopsida</taxon>
        <taxon>Poales</taxon>
        <taxon>Poaceae</taxon>
        <taxon>PACMAD clade</taxon>
        <taxon>Panicoideae</taxon>
        <taxon>Andropogonodae</taxon>
        <taxon>Paspaleae</taxon>
        <taxon>Paspalinae</taxon>
        <taxon>Paspalum</taxon>
    </lineage>
</organism>
<dbReference type="AlphaFoldDB" id="A0A9W8CG70"/>
<dbReference type="SUPFAM" id="SSF52058">
    <property type="entry name" value="L domain-like"/>
    <property type="match status" value="2"/>
</dbReference>
<proteinExistence type="inferred from homology"/>
<evidence type="ECO:0000256" key="12">
    <source>
        <dbReference type="SAM" id="Phobius"/>
    </source>
</evidence>
<evidence type="ECO:0000256" key="8">
    <source>
        <dbReference type="ARBA" id="ARBA00022989"/>
    </source>
</evidence>
<dbReference type="FunFam" id="3.80.10.10:FF:000213">
    <property type="entry name" value="Tyrosine-sulfated glycopeptide receptor 1"/>
    <property type="match status" value="2"/>
</dbReference>
<evidence type="ECO:0000313" key="17">
    <source>
        <dbReference type="Proteomes" id="UP001164776"/>
    </source>
</evidence>
<evidence type="ECO:0000256" key="2">
    <source>
        <dbReference type="ARBA" id="ARBA00009592"/>
    </source>
</evidence>
<dbReference type="InterPro" id="IPR013210">
    <property type="entry name" value="LRR_N_plant-typ"/>
</dbReference>
<evidence type="ECO:0000259" key="15">
    <source>
        <dbReference type="Pfam" id="PF23598"/>
    </source>
</evidence>
<sequence length="1149" mass="126522">MACVAWALQLFLAILIQSVTTHALHHPPGGADANLHLDQADVLLKLKQSFLFDSSSISTLPSWQVGTDCCLWEGVGCSNSSGHVTALNLSGLGLHSKGIDPVIFDLTSLRMLDLSGNDIGGMMYESPSDGFERLSLLTHLNLSNAGISGQIPQGISNLTSLVSLDLSCSFTTTDDGGNTVYIENCNPWEEHFENLVANLSNLRELKLDGVLISTRAEDCFKAIAKSLAHLRVLSLDSCGLQGHIDHSLSRLHFLGVINLSNNYGITPGPFPEFFMKFTNLSVLRLAGINLQGLFPRTIFQSKDLRVLDLSRNLNLFGQMPNVYSANSLETLKLQMTNFSYGSSNYFSNSTSLMELGLDGKIISMDFLSSFGVLVSLNKVVLTRLDSLREIESTFIWIDRGTTNLACLEFFECDFSVTVPSFGNLKNVRSLVISDSNLTAQTLSAVANLKTLKSFTIDGCYILGQLPSTIGNMSNLEIFEIFSSYLSGAIPHEVGQMQKLTSLVLGYTRLSGRIPSSIGNLTGLTELMIYDSHLSGEIPTSLFTLPALNELILGENQLSGPIPEFSVVSSNLYLIDLSTNELTGQIPPIFFVLTSLRYLDISENNLTGSVNLASFWRLENLTHLALSNNKLSVTDGEVRNSSSNYLSGLTELGLADCGLTKVPNFLMRAIRITSLDLSCNNISGDIPKWMWDIWKNSIISIDVSQNKFTAMELTSYVIPFSNLLDTFDVSSNRLQGQIPMPSSSARFLDYSNNAFSSVLPNFTLYLNGTNYLSMSKNNISGYLPNSICNAYALEDLQLAFNSFTGVIPACLIENAFVSVLNLRENRFEGAIPSNISSDCHFQSIDLHGNNIEGHLPRALYNCSVLEIIDLGRNRITDVFPSWLGGHLNLRILILRFNQFHGPLDYLKDGKYEKYFPRLQIIDLASNNFSGILHPQWFQLFKLMETYNNIGEYYTKPDLEETIITFYKGLYMTFEGILTTFTSIDISANALEGNIPGSIGKLVSLRQLNLSQNYFTGQIPRQVGSMSALESLDLSSNMLSGEIPQEITYLTFLGILNLSSNKLEGRIPQTRQFLTFDNSSFNGNVGLCGPPLSKQCGTPDSPRGAHLKSSTDNIDIVLFVFVGVGFGVGFAAAIMMKSGWIRKWICILTIL</sequence>
<keyword evidence="3" id="KW-1003">Cell membrane</keyword>
<dbReference type="Pfam" id="PF00560">
    <property type="entry name" value="LRR_1"/>
    <property type="match status" value="4"/>
</dbReference>
<dbReference type="PANTHER" id="PTHR48061:SF14">
    <property type="entry name" value="LEUCINE-RICH REPEAT-CONTAINING N-TERMINAL PLANT-TYPE DOMAIN-CONTAINING PROTEIN"/>
    <property type="match status" value="1"/>
</dbReference>
<evidence type="ECO:0000259" key="14">
    <source>
        <dbReference type="Pfam" id="PF08263"/>
    </source>
</evidence>
<keyword evidence="6 13" id="KW-0732">Signal</keyword>
<dbReference type="FunFam" id="3.80.10.10:FF:000041">
    <property type="entry name" value="LRR receptor-like serine/threonine-protein kinase ERECTA"/>
    <property type="match status" value="1"/>
</dbReference>
<keyword evidence="10" id="KW-0675">Receptor</keyword>
<dbReference type="Pfam" id="PF23598">
    <property type="entry name" value="LRR_14"/>
    <property type="match status" value="1"/>
</dbReference>
<comment type="subcellular location">
    <subcellularLocation>
        <location evidence="1">Cell membrane</location>
        <topology evidence="1">Single-pass type I membrane protein</topology>
    </subcellularLocation>
</comment>
<evidence type="ECO:0000256" key="10">
    <source>
        <dbReference type="ARBA" id="ARBA00023170"/>
    </source>
</evidence>
<evidence type="ECO:0000256" key="9">
    <source>
        <dbReference type="ARBA" id="ARBA00023136"/>
    </source>
</evidence>
<name>A0A9W8CG70_9POAL</name>